<sequence length="185" mass="18924" precursor="true">MSRLITSVAAVAMLLGSINLAAAGEGLKTGDGIGAFYVTKVCGADSDGVDQGEQLCYRCRYGSRPMVMVFARSTDGKVSKLVKELDAAVEANKDAQLKGFVTLMGKDASALKDSAKAVVSDSGAKNIPVTIAKDNVSGPSNYKIDADAEVTVIVAAGGRVVANHSSSAAELNVDKVIGAVNKAVN</sequence>
<keyword evidence="1" id="KW-0732">Signal</keyword>
<gene>
    <name evidence="2" type="ORF">SV7mr_02070</name>
</gene>
<evidence type="ECO:0000313" key="2">
    <source>
        <dbReference type="EMBL" id="QDT57723.1"/>
    </source>
</evidence>
<feature type="signal peptide" evidence="1">
    <location>
        <begin position="1"/>
        <end position="23"/>
    </location>
</feature>
<protein>
    <recommendedName>
        <fullName evidence="4">Thioredoxin domain-containing protein</fullName>
    </recommendedName>
</protein>
<dbReference type="AlphaFoldDB" id="A0A517SNM8"/>
<name>A0A517SNM8_9BACT</name>
<accession>A0A517SNM8</accession>
<proteinExistence type="predicted"/>
<dbReference type="RefSeq" id="WP_145268384.1">
    <property type="nucleotide sequence ID" value="NZ_CP036272.1"/>
</dbReference>
<dbReference type="Proteomes" id="UP000315003">
    <property type="component" value="Chromosome"/>
</dbReference>
<organism evidence="2 3">
    <name type="scientific">Stieleria bergensis</name>
    <dbReference type="NCBI Taxonomy" id="2528025"/>
    <lineage>
        <taxon>Bacteria</taxon>
        <taxon>Pseudomonadati</taxon>
        <taxon>Planctomycetota</taxon>
        <taxon>Planctomycetia</taxon>
        <taxon>Pirellulales</taxon>
        <taxon>Pirellulaceae</taxon>
        <taxon>Stieleria</taxon>
    </lineage>
</organism>
<keyword evidence="3" id="KW-1185">Reference proteome</keyword>
<feature type="chain" id="PRO_5021906834" description="Thioredoxin domain-containing protein" evidence="1">
    <location>
        <begin position="24"/>
        <end position="185"/>
    </location>
</feature>
<reference evidence="2 3" key="1">
    <citation type="submission" date="2019-02" db="EMBL/GenBank/DDBJ databases">
        <title>Deep-cultivation of Planctomycetes and their phenomic and genomic characterization uncovers novel biology.</title>
        <authorList>
            <person name="Wiegand S."/>
            <person name="Jogler M."/>
            <person name="Boedeker C."/>
            <person name="Pinto D."/>
            <person name="Vollmers J."/>
            <person name="Rivas-Marin E."/>
            <person name="Kohn T."/>
            <person name="Peeters S.H."/>
            <person name="Heuer A."/>
            <person name="Rast P."/>
            <person name="Oberbeckmann S."/>
            <person name="Bunk B."/>
            <person name="Jeske O."/>
            <person name="Meyerdierks A."/>
            <person name="Storesund J.E."/>
            <person name="Kallscheuer N."/>
            <person name="Luecker S."/>
            <person name="Lage O.M."/>
            <person name="Pohl T."/>
            <person name="Merkel B.J."/>
            <person name="Hornburger P."/>
            <person name="Mueller R.-W."/>
            <person name="Bruemmer F."/>
            <person name="Labrenz M."/>
            <person name="Spormann A.M."/>
            <person name="Op den Camp H."/>
            <person name="Overmann J."/>
            <person name="Amann R."/>
            <person name="Jetten M.S.M."/>
            <person name="Mascher T."/>
            <person name="Medema M.H."/>
            <person name="Devos D.P."/>
            <person name="Kaster A.-K."/>
            <person name="Ovreas L."/>
            <person name="Rohde M."/>
            <person name="Galperin M.Y."/>
            <person name="Jogler C."/>
        </authorList>
    </citation>
    <scope>NUCLEOTIDE SEQUENCE [LARGE SCALE GENOMIC DNA]</scope>
    <source>
        <strain evidence="2 3">SV_7m_r</strain>
    </source>
</reference>
<evidence type="ECO:0000313" key="3">
    <source>
        <dbReference type="Proteomes" id="UP000315003"/>
    </source>
</evidence>
<evidence type="ECO:0008006" key="4">
    <source>
        <dbReference type="Google" id="ProtNLM"/>
    </source>
</evidence>
<evidence type="ECO:0000256" key="1">
    <source>
        <dbReference type="SAM" id="SignalP"/>
    </source>
</evidence>
<dbReference type="OrthoDB" id="265402at2"/>
<dbReference type="EMBL" id="CP036272">
    <property type="protein sequence ID" value="QDT57723.1"/>
    <property type="molecule type" value="Genomic_DNA"/>
</dbReference>